<reference evidence="1" key="1">
    <citation type="submission" date="2023-07" db="EMBL/GenBank/DDBJ databases">
        <title>Chromosome-level genome assembly of Artemia franciscana.</title>
        <authorList>
            <person name="Jo E."/>
        </authorList>
    </citation>
    <scope>NUCLEOTIDE SEQUENCE</scope>
    <source>
        <tissue evidence="1">Whole body</tissue>
    </source>
</reference>
<evidence type="ECO:0000313" key="2">
    <source>
        <dbReference type="Proteomes" id="UP001187531"/>
    </source>
</evidence>
<organism evidence="1 2">
    <name type="scientific">Artemia franciscana</name>
    <name type="common">Brine shrimp</name>
    <name type="synonym">Artemia sanfranciscana</name>
    <dbReference type="NCBI Taxonomy" id="6661"/>
    <lineage>
        <taxon>Eukaryota</taxon>
        <taxon>Metazoa</taxon>
        <taxon>Ecdysozoa</taxon>
        <taxon>Arthropoda</taxon>
        <taxon>Crustacea</taxon>
        <taxon>Branchiopoda</taxon>
        <taxon>Anostraca</taxon>
        <taxon>Artemiidae</taxon>
        <taxon>Artemia</taxon>
    </lineage>
</organism>
<evidence type="ECO:0000313" key="1">
    <source>
        <dbReference type="EMBL" id="KAK2725378.1"/>
    </source>
</evidence>
<gene>
    <name evidence="1" type="ORF">QYM36_000022</name>
</gene>
<keyword evidence="2" id="KW-1185">Reference proteome</keyword>
<feature type="non-terminal residue" evidence="1">
    <location>
        <position position="1"/>
    </location>
</feature>
<name>A0AA88IA19_ARTSF</name>
<dbReference type="EMBL" id="JAVRJZ010000002">
    <property type="protein sequence ID" value="KAK2725378.1"/>
    <property type="molecule type" value="Genomic_DNA"/>
</dbReference>
<proteinExistence type="predicted"/>
<comment type="caution">
    <text evidence="1">The sequence shown here is derived from an EMBL/GenBank/DDBJ whole genome shotgun (WGS) entry which is preliminary data.</text>
</comment>
<accession>A0AA88IA19</accession>
<dbReference type="Proteomes" id="UP001187531">
    <property type="component" value="Unassembled WGS sequence"/>
</dbReference>
<sequence length="279" mass="31893">MEIEKTSVCKTIYKDDALPLSVTESLHATTNLREEFSLIVLHRIQDAIAKCGIGETLPRDFMQHCIEERIRYRQYLQYGTSIKNKLQMEEKKGAPPRDRKYQTKKAVDLTEDISRESHTFDQIIGQRAAQARKTVVIQVGSRKSAGDVHRLLSTFGDISEFYHYKTPNDNFILAEMADRGTASEILKSAVYTQEVSVVPVRSRFLWLKSNGSLNHEEVPNRPIPIQSFEPPDSQSLTEALLSCNDVSSQMELFYGKTKLTELEIRLRFLVCDQVESAFK</sequence>
<protein>
    <submittedName>
        <fullName evidence="1">Uncharacterized protein</fullName>
    </submittedName>
</protein>
<dbReference type="AlphaFoldDB" id="A0AA88IA19"/>